<protein>
    <recommendedName>
        <fullName evidence="3">Peptidase C39-like domain-containing protein</fullName>
    </recommendedName>
</protein>
<evidence type="ECO:0000256" key="2">
    <source>
        <dbReference type="SAM" id="Phobius"/>
    </source>
</evidence>
<feature type="compositionally biased region" description="Basic and acidic residues" evidence="1">
    <location>
        <begin position="68"/>
        <end position="79"/>
    </location>
</feature>
<keyword evidence="6" id="KW-1185">Reference proteome</keyword>
<name>A0A850HJL6_9FIRM</name>
<evidence type="ECO:0000259" key="3">
    <source>
        <dbReference type="Pfam" id="PF13529"/>
    </source>
</evidence>
<dbReference type="Gene3D" id="3.90.70.10">
    <property type="entry name" value="Cysteine proteinases"/>
    <property type="match status" value="1"/>
</dbReference>
<reference evidence="6 7" key="1">
    <citation type="journal article" date="2020" name="Cell Host Microbe">
        <title>Functional and Genomic Variation between Human-Derived Isolates of Lachnospiraceae Reveals Inter- and Intra-Species Diversity.</title>
        <authorList>
            <person name="Sorbara M.T."/>
            <person name="Littmann E.R."/>
            <person name="Fontana E."/>
            <person name="Moody T.U."/>
            <person name="Kohout C.E."/>
            <person name="Gjonbalaj M."/>
            <person name="Eaton V."/>
            <person name="Seok R."/>
            <person name="Leiner I.M."/>
            <person name="Pamer E.G."/>
        </authorList>
    </citation>
    <scope>NUCLEOTIDE SEQUENCE [LARGE SCALE GENOMIC DNA]</scope>
    <source>
        <strain evidence="5 6">MSK.17.11</strain>
        <strain evidence="4 7">MSK.17.38</strain>
    </source>
</reference>
<evidence type="ECO:0000313" key="5">
    <source>
        <dbReference type="EMBL" id="NVH58149.1"/>
    </source>
</evidence>
<keyword evidence="2" id="KW-0812">Transmembrane</keyword>
<evidence type="ECO:0000313" key="7">
    <source>
        <dbReference type="Proteomes" id="UP000701680"/>
    </source>
</evidence>
<dbReference type="Proteomes" id="UP000528555">
    <property type="component" value="Unassembled WGS sequence"/>
</dbReference>
<dbReference type="Proteomes" id="UP000701680">
    <property type="component" value="Unassembled WGS sequence"/>
</dbReference>
<dbReference type="AlphaFoldDB" id="A0A850HJL6"/>
<gene>
    <name evidence="5" type="ORF">G5A66_05690</name>
    <name evidence="4" type="ORF">G5A75_05710</name>
</gene>
<evidence type="ECO:0000256" key="1">
    <source>
        <dbReference type="SAM" id="MobiDB-lite"/>
    </source>
</evidence>
<organism evidence="5 6">
    <name type="scientific">Dorea phocaeensis</name>
    <dbReference type="NCBI Taxonomy" id="2040291"/>
    <lineage>
        <taxon>Bacteria</taxon>
        <taxon>Bacillati</taxon>
        <taxon>Bacillota</taxon>
        <taxon>Clostridia</taxon>
        <taxon>Lachnospirales</taxon>
        <taxon>Lachnospiraceae</taxon>
        <taxon>Dorea</taxon>
    </lineage>
</organism>
<feature type="transmembrane region" description="Helical" evidence="2">
    <location>
        <begin position="21"/>
        <end position="37"/>
    </location>
</feature>
<dbReference type="Pfam" id="PF13529">
    <property type="entry name" value="Peptidase_C39_2"/>
    <property type="match status" value="1"/>
</dbReference>
<feature type="region of interest" description="Disordered" evidence="1">
    <location>
        <begin position="51"/>
        <end position="79"/>
    </location>
</feature>
<feature type="domain" description="Peptidase C39-like" evidence="3">
    <location>
        <begin position="131"/>
        <end position="262"/>
    </location>
</feature>
<evidence type="ECO:0000313" key="6">
    <source>
        <dbReference type="Proteomes" id="UP000528555"/>
    </source>
</evidence>
<keyword evidence="2" id="KW-1133">Transmembrane helix</keyword>
<dbReference type="RefSeq" id="WP_173814537.1">
    <property type="nucleotide sequence ID" value="NZ_JAAITX010000003.1"/>
</dbReference>
<proteinExistence type="predicted"/>
<sequence length="290" mass="32532">MKQKKKVRHSNRRRQQVRRQLLLIGCVIFIAICAIGSCQVHKKRSEAKEAAKIEQQKKEEKKKKKKTEKKETPEEHLERVRAKAISAGYPDGVIELLDKNPETVDFVENYPKKKDSKPAETIGDSLQPGSIPLLLQWDERWGYSTYGTSIIAISGCGPTCMAMVASGLNQDPSITPAKVASFGTQHSYVDEENNTYWSFMREAGASWNLSCYEGLLNEMQVSAELSAGHPIICSVGPGNFTQIGHFIVLTGYENGNVTVNDPFSKANSETLWNFSQIKDQIRAMWVYSLK</sequence>
<dbReference type="EMBL" id="JAAITX010000003">
    <property type="protein sequence ID" value="NVH58149.1"/>
    <property type="molecule type" value="Genomic_DNA"/>
</dbReference>
<comment type="caution">
    <text evidence="5">The sequence shown here is derived from an EMBL/GenBank/DDBJ whole genome shotgun (WGS) entry which is preliminary data.</text>
</comment>
<accession>A0A850HJL6</accession>
<reference evidence="5" key="2">
    <citation type="submission" date="2020-02" db="EMBL/GenBank/DDBJ databases">
        <authorList>
            <person name="Littmann E."/>
            <person name="Sorbara M."/>
        </authorList>
    </citation>
    <scope>NUCLEOTIDE SEQUENCE</scope>
    <source>
        <strain evidence="5">MSK.17.11</strain>
        <strain evidence="4">MSK.17.38</strain>
    </source>
</reference>
<dbReference type="InterPro" id="IPR039564">
    <property type="entry name" value="Peptidase_C39-like"/>
</dbReference>
<dbReference type="EMBL" id="JAAIUO010000003">
    <property type="protein sequence ID" value="NSK14375.1"/>
    <property type="molecule type" value="Genomic_DNA"/>
</dbReference>
<evidence type="ECO:0000313" key="4">
    <source>
        <dbReference type="EMBL" id="NSK14375.1"/>
    </source>
</evidence>
<keyword evidence="2" id="KW-0472">Membrane</keyword>